<name>A0A7C6E8F4_DESAE</name>
<organism evidence="1">
    <name type="scientific">Desulfurella acetivorans</name>
    <dbReference type="NCBI Taxonomy" id="33002"/>
    <lineage>
        <taxon>Bacteria</taxon>
        <taxon>Pseudomonadati</taxon>
        <taxon>Campylobacterota</taxon>
        <taxon>Desulfurellia</taxon>
        <taxon>Desulfurellales</taxon>
        <taxon>Desulfurellaceae</taxon>
        <taxon>Desulfurella</taxon>
    </lineage>
</organism>
<dbReference type="Gene3D" id="1.20.58.300">
    <property type="entry name" value="FlgN-like"/>
    <property type="match status" value="1"/>
</dbReference>
<evidence type="ECO:0008006" key="2">
    <source>
        <dbReference type="Google" id="ProtNLM"/>
    </source>
</evidence>
<dbReference type="GO" id="GO:0044780">
    <property type="term" value="P:bacterial-type flagellum assembly"/>
    <property type="evidence" value="ECO:0007669"/>
    <property type="project" value="InterPro"/>
</dbReference>
<accession>A0A7C6E8F4</accession>
<sequence length="134" mass="15759">MDNCLNDYLEAIVANYEHLIELSLKERVYLITMNSEALLSILKEKEDYLSELNKNLNHIKLMGTQKFQLSKYKSKIIEMSSRFLFENTINAKIAQQHLAFSHSMLNLYTNLIQVNETYNKKAHLPYKPSFNRVI</sequence>
<dbReference type="Proteomes" id="UP000886400">
    <property type="component" value="Unassembled WGS sequence"/>
</dbReference>
<gene>
    <name evidence="1" type="ORF">ENM99_03935</name>
</gene>
<evidence type="ECO:0000313" key="1">
    <source>
        <dbReference type="EMBL" id="HHS48991.1"/>
    </source>
</evidence>
<comment type="caution">
    <text evidence="1">The sequence shown here is derived from an EMBL/GenBank/DDBJ whole genome shotgun (WGS) entry which is preliminary data.</text>
</comment>
<proteinExistence type="predicted"/>
<dbReference type="AlphaFoldDB" id="A0A7C6E8F4"/>
<dbReference type="InterPro" id="IPR036679">
    <property type="entry name" value="FlgN-like_sf"/>
</dbReference>
<dbReference type="EMBL" id="DRZX01000194">
    <property type="protein sequence ID" value="HHS48991.1"/>
    <property type="molecule type" value="Genomic_DNA"/>
</dbReference>
<dbReference type="SUPFAM" id="SSF140566">
    <property type="entry name" value="FlgN-like"/>
    <property type="match status" value="1"/>
</dbReference>
<protein>
    <recommendedName>
        <fullName evidence="2">Flagellar protein FlgN</fullName>
    </recommendedName>
</protein>
<reference evidence="1" key="1">
    <citation type="journal article" date="2020" name="mSystems">
        <title>Genome- and Community-Level Interaction Insights into Carbon Utilization and Element Cycling Functions of Hydrothermarchaeota in Hydrothermal Sediment.</title>
        <authorList>
            <person name="Zhou Z."/>
            <person name="Liu Y."/>
            <person name="Xu W."/>
            <person name="Pan J."/>
            <person name="Luo Z.H."/>
            <person name="Li M."/>
        </authorList>
    </citation>
    <scope>NUCLEOTIDE SEQUENCE [LARGE SCALE GENOMIC DNA]</scope>
    <source>
        <strain evidence="1">SpSt-1135</strain>
    </source>
</reference>